<dbReference type="InterPro" id="IPR045051">
    <property type="entry name" value="SBT"/>
</dbReference>
<evidence type="ECO:0000259" key="5">
    <source>
        <dbReference type="Pfam" id="PF17766"/>
    </source>
</evidence>
<dbReference type="Pfam" id="PF00082">
    <property type="entry name" value="Peptidase_S8"/>
    <property type="match status" value="1"/>
</dbReference>
<dbReference type="Gene3D" id="2.60.40.2310">
    <property type="match status" value="1"/>
</dbReference>
<evidence type="ECO:0000256" key="2">
    <source>
        <dbReference type="ARBA" id="ARBA00022729"/>
    </source>
</evidence>
<dbReference type="InterPro" id="IPR036852">
    <property type="entry name" value="Peptidase_S8/S53_dom_sf"/>
</dbReference>
<evidence type="ECO:0000256" key="3">
    <source>
        <dbReference type="SAM" id="MobiDB-lite"/>
    </source>
</evidence>
<dbReference type="EMBL" id="AWWV01015716">
    <property type="protein sequence ID" value="OMO51724.1"/>
    <property type="molecule type" value="Genomic_DNA"/>
</dbReference>
<sequence length="451" mass="51058">MSMMLATTTMNFEVQFKKFKDQFYRIGASQFGPKFQGSFLRQDCHELLSMISLLPKDEIEAKHGFKARMIYQFLWDKANKSHEVVIRSKERAEKEFEKRFHPYGNRFSQPRNFNGRIRPQAIPWSKPFPIPRIDGYRTKPYRPPYRPPMRCAPFPQRFHDPYHASSSNQPRTAPVATVFTLEELKDRSSTPIGPRDPLFEEGQGEDDIIIIASASKSSDASSDENKEGKEEVNQEKENKEESHPFLAQFKDLSDQVASLREDFDSTSMSRPQASRAAAYVKAAYHDWSPAAIKSALMTTVTTTVYVLTPRLNRLGISTSFSLAMVDGQPIYGVYTRTVTNVGSPNATYNVCVSSQPGFTICVEPKALSFSNVGEKKSFTVKVTGPKIAQQPIISGAIIWIDSNHKYVVRSPVVVYNVLPTPYFFYGYSISQKKPTFQCPSMYHKNGILGSN</sequence>
<evidence type="ECO:0000256" key="1">
    <source>
        <dbReference type="ARBA" id="ARBA00011073"/>
    </source>
</evidence>
<evidence type="ECO:0000259" key="4">
    <source>
        <dbReference type="Pfam" id="PF00082"/>
    </source>
</evidence>
<dbReference type="GO" id="GO:0006508">
    <property type="term" value="P:proteolysis"/>
    <property type="evidence" value="ECO:0007669"/>
    <property type="project" value="InterPro"/>
</dbReference>
<dbReference type="InterPro" id="IPR000209">
    <property type="entry name" value="Peptidase_S8/S53_dom"/>
</dbReference>
<comment type="similarity">
    <text evidence="1">Belongs to the peptidase S8 family.</text>
</comment>
<evidence type="ECO:0000313" key="6">
    <source>
        <dbReference type="EMBL" id="OMO51724.1"/>
    </source>
</evidence>
<feature type="region of interest" description="Disordered" evidence="3">
    <location>
        <begin position="184"/>
        <end position="245"/>
    </location>
</feature>
<comment type="caution">
    <text evidence="6">The sequence shown here is derived from an EMBL/GenBank/DDBJ whole genome shotgun (WGS) entry which is preliminary data.</text>
</comment>
<dbReference type="Gramene" id="OMO51724">
    <property type="protein sequence ID" value="OMO51724"/>
    <property type="gene ID" value="CCACVL1_29630"/>
</dbReference>
<dbReference type="Pfam" id="PF17766">
    <property type="entry name" value="fn3_6"/>
    <property type="match status" value="1"/>
</dbReference>
<name>A0A1R3G0X1_COCAP</name>
<evidence type="ECO:0008006" key="8">
    <source>
        <dbReference type="Google" id="ProtNLM"/>
    </source>
</evidence>
<dbReference type="STRING" id="210143.A0A1R3G0X1"/>
<dbReference type="GO" id="GO:0004252">
    <property type="term" value="F:serine-type endopeptidase activity"/>
    <property type="evidence" value="ECO:0007669"/>
    <property type="project" value="InterPro"/>
</dbReference>
<gene>
    <name evidence="6" type="ORF">CCACVL1_29630</name>
</gene>
<dbReference type="SUPFAM" id="SSF52743">
    <property type="entry name" value="Subtilisin-like"/>
    <property type="match status" value="1"/>
</dbReference>
<protein>
    <recommendedName>
        <fullName evidence="8">Subtilisin-like protease fibronectin type-III domain-containing protein</fullName>
    </recommendedName>
</protein>
<evidence type="ECO:0000313" key="7">
    <source>
        <dbReference type="Proteomes" id="UP000188268"/>
    </source>
</evidence>
<feature type="domain" description="Peptidase S8/S53" evidence="4">
    <location>
        <begin position="251"/>
        <end position="303"/>
    </location>
</feature>
<dbReference type="OrthoDB" id="206201at2759"/>
<feature type="domain" description="Subtilisin-like protease fibronectin type-III" evidence="5">
    <location>
        <begin position="328"/>
        <end position="414"/>
    </location>
</feature>
<reference evidence="6 7" key="1">
    <citation type="submission" date="2013-09" db="EMBL/GenBank/DDBJ databases">
        <title>Corchorus capsularis genome sequencing.</title>
        <authorList>
            <person name="Alam M."/>
            <person name="Haque M.S."/>
            <person name="Islam M.S."/>
            <person name="Emdad E.M."/>
            <person name="Islam M.M."/>
            <person name="Ahmed B."/>
            <person name="Halim A."/>
            <person name="Hossen Q.M.M."/>
            <person name="Hossain M.Z."/>
            <person name="Ahmed R."/>
            <person name="Khan M.M."/>
            <person name="Islam R."/>
            <person name="Rashid M.M."/>
            <person name="Khan S.A."/>
            <person name="Rahman M.S."/>
            <person name="Alam M."/>
        </authorList>
    </citation>
    <scope>NUCLEOTIDE SEQUENCE [LARGE SCALE GENOMIC DNA]</scope>
    <source>
        <strain evidence="7">cv. CVL-1</strain>
        <tissue evidence="6">Whole seedling</tissue>
    </source>
</reference>
<keyword evidence="7" id="KW-1185">Reference proteome</keyword>
<dbReference type="InterPro" id="IPR041469">
    <property type="entry name" value="Subtilisin-like_FN3"/>
</dbReference>
<dbReference type="Gene3D" id="3.40.50.200">
    <property type="entry name" value="Peptidase S8/S53 domain"/>
    <property type="match status" value="1"/>
</dbReference>
<dbReference type="AlphaFoldDB" id="A0A1R3G0X1"/>
<dbReference type="PANTHER" id="PTHR10795">
    <property type="entry name" value="PROPROTEIN CONVERTASE SUBTILISIN/KEXIN"/>
    <property type="match status" value="1"/>
</dbReference>
<organism evidence="6 7">
    <name type="scientific">Corchorus capsularis</name>
    <name type="common">Jute</name>
    <dbReference type="NCBI Taxonomy" id="210143"/>
    <lineage>
        <taxon>Eukaryota</taxon>
        <taxon>Viridiplantae</taxon>
        <taxon>Streptophyta</taxon>
        <taxon>Embryophyta</taxon>
        <taxon>Tracheophyta</taxon>
        <taxon>Spermatophyta</taxon>
        <taxon>Magnoliopsida</taxon>
        <taxon>eudicotyledons</taxon>
        <taxon>Gunneridae</taxon>
        <taxon>Pentapetalae</taxon>
        <taxon>rosids</taxon>
        <taxon>malvids</taxon>
        <taxon>Malvales</taxon>
        <taxon>Malvaceae</taxon>
        <taxon>Grewioideae</taxon>
        <taxon>Apeibeae</taxon>
        <taxon>Corchorus</taxon>
    </lineage>
</organism>
<feature type="compositionally biased region" description="Basic and acidic residues" evidence="3">
    <location>
        <begin position="223"/>
        <end position="243"/>
    </location>
</feature>
<feature type="compositionally biased region" description="Low complexity" evidence="3">
    <location>
        <begin position="209"/>
        <end position="220"/>
    </location>
</feature>
<accession>A0A1R3G0X1</accession>
<dbReference type="Proteomes" id="UP000188268">
    <property type="component" value="Unassembled WGS sequence"/>
</dbReference>
<keyword evidence="2" id="KW-0732">Signal</keyword>
<proteinExistence type="inferred from homology"/>